<accession>A0ABV1RVL1</accession>
<dbReference type="RefSeq" id="WP_350412889.1">
    <property type="nucleotide sequence ID" value="NZ_JBEOKT010000011.1"/>
</dbReference>
<keyword evidence="22" id="KW-1185">Reference proteome</keyword>
<dbReference type="SMART" id="SM00387">
    <property type="entry name" value="HATPase_c"/>
    <property type="match status" value="1"/>
</dbReference>
<keyword evidence="10" id="KW-0479">Metal-binding</keyword>
<dbReference type="InterPro" id="IPR004358">
    <property type="entry name" value="Sig_transdc_His_kin-like_C"/>
</dbReference>
<keyword evidence="7" id="KW-0963">Cytoplasm</keyword>
<dbReference type="PANTHER" id="PTHR24421:SF10">
    <property type="entry name" value="NITRATE_NITRITE SENSOR PROTEIN NARQ"/>
    <property type="match status" value="1"/>
</dbReference>
<comment type="caution">
    <text evidence="21">The sequence shown here is derived from an EMBL/GenBank/DDBJ whole genome shotgun (WGS) entry which is preliminary data.</text>
</comment>
<comment type="function">
    <text evidence="17">Member of the two-component regulatory system NreB/NreC involved in the control of dissimilatory nitrate/nitrite reduction in response to oxygen. NreB functions as a direct oxygen sensor histidine kinase which is autophosphorylated, in the absence of oxygen, probably at the conserved histidine residue, and transfers its phosphate group probably to a conserved aspartate residue of NreC. NreB/NreC activates the expression of the nitrate (narGHJI) and nitrite (nir) reductase operons, as well as the putative nitrate transporter gene narT.</text>
</comment>
<evidence type="ECO:0000256" key="18">
    <source>
        <dbReference type="ARBA" id="ARBA00030800"/>
    </source>
</evidence>
<evidence type="ECO:0000256" key="6">
    <source>
        <dbReference type="ARBA" id="ARBA00022485"/>
    </source>
</evidence>
<dbReference type="InterPro" id="IPR011712">
    <property type="entry name" value="Sig_transdc_His_kin_sub3_dim/P"/>
</dbReference>
<dbReference type="Gene3D" id="1.20.5.1930">
    <property type="match status" value="1"/>
</dbReference>
<evidence type="ECO:0000313" key="21">
    <source>
        <dbReference type="EMBL" id="MER2998434.1"/>
    </source>
</evidence>
<name>A0ABV1RVL1_9BACT</name>
<keyword evidence="8" id="KW-0597">Phosphoprotein</keyword>
<evidence type="ECO:0000256" key="4">
    <source>
        <dbReference type="ARBA" id="ARBA00012438"/>
    </source>
</evidence>
<keyword evidence="13" id="KW-0067">ATP-binding</keyword>
<evidence type="ECO:0000256" key="3">
    <source>
        <dbReference type="ARBA" id="ARBA00004496"/>
    </source>
</evidence>
<dbReference type="CDD" id="cd16917">
    <property type="entry name" value="HATPase_UhpB-NarQ-NarX-like"/>
    <property type="match status" value="1"/>
</dbReference>
<comment type="cofactor">
    <cofactor evidence="2">
        <name>[4Fe-4S] cluster</name>
        <dbReference type="ChEBI" id="CHEBI:49883"/>
    </cofactor>
</comment>
<keyword evidence="11" id="KW-0547">Nucleotide-binding</keyword>
<gene>
    <name evidence="21" type="ORF">ABS362_12835</name>
</gene>
<proteinExistence type="predicted"/>
<keyword evidence="16" id="KW-0411">Iron-sulfur</keyword>
<evidence type="ECO:0000256" key="7">
    <source>
        <dbReference type="ARBA" id="ARBA00022490"/>
    </source>
</evidence>
<dbReference type="InterPro" id="IPR050482">
    <property type="entry name" value="Sensor_HK_TwoCompSys"/>
</dbReference>
<evidence type="ECO:0000256" key="2">
    <source>
        <dbReference type="ARBA" id="ARBA00001966"/>
    </source>
</evidence>
<evidence type="ECO:0000256" key="9">
    <source>
        <dbReference type="ARBA" id="ARBA00022679"/>
    </source>
</evidence>
<evidence type="ECO:0000256" key="1">
    <source>
        <dbReference type="ARBA" id="ARBA00000085"/>
    </source>
</evidence>
<keyword evidence="15" id="KW-0902">Two-component regulatory system</keyword>
<dbReference type="Pfam" id="PF02518">
    <property type="entry name" value="HATPase_c"/>
    <property type="match status" value="1"/>
</dbReference>
<keyword evidence="6" id="KW-0004">4Fe-4S</keyword>
<sequence length="259" mass="29326">MIEILKPVIIITPVLLVLAIGIILFVFKYQRRMLQHQEHLRQLQEAKQRQLLDATIQAQEDERRRVARDLHDEVGAMLALVKLNVHQLTAQAENKEAGQQVKKMLDEVMGSVRQISHNLMPVVLEKMGLPQALEAMRRSIPAASGVEMKLYCNQPEKRVEPKTELFLYRAVQELLNNTFKHAQASEVLVNLQFSDKALQLIYQDNGNGFDYENLSKQPDTGGGLGLMNLQARLELLNGRFDFFSARNSGTKATISVPIS</sequence>
<organism evidence="21 22">
    <name type="scientific">Pontibacter populi</name>
    <dbReference type="NCBI Taxonomy" id="890055"/>
    <lineage>
        <taxon>Bacteria</taxon>
        <taxon>Pseudomonadati</taxon>
        <taxon>Bacteroidota</taxon>
        <taxon>Cytophagia</taxon>
        <taxon>Cytophagales</taxon>
        <taxon>Hymenobacteraceae</taxon>
        <taxon>Pontibacter</taxon>
    </lineage>
</organism>
<dbReference type="InterPro" id="IPR003594">
    <property type="entry name" value="HATPase_dom"/>
</dbReference>
<dbReference type="InterPro" id="IPR005467">
    <property type="entry name" value="His_kinase_dom"/>
</dbReference>
<dbReference type="SUPFAM" id="SSF55874">
    <property type="entry name" value="ATPase domain of HSP90 chaperone/DNA topoisomerase II/histidine kinase"/>
    <property type="match status" value="1"/>
</dbReference>
<dbReference type="InterPro" id="IPR036890">
    <property type="entry name" value="HATPase_C_sf"/>
</dbReference>
<keyword evidence="12 21" id="KW-0418">Kinase</keyword>
<comment type="catalytic activity">
    <reaction evidence="1">
        <text>ATP + protein L-histidine = ADP + protein N-phospho-L-histidine.</text>
        <dbReference type="EC" id="2.7.13.3"/>
    </reaction>
</comment>
<dbReference type="EMBL" id="JBEOKT010000011">
    <property type="protein sequence ID" value="MER2998434.1"/>
    <property type="molecule type" value="Genomic_DNA"/>
</dbReference>
<dbReference type="Gene3D" id="3.30.565.10">
    <property type="entry name" value="Histidine kinase-like ATPase, C-terminal domain"/>
    <property type="match status" value="1"/>
</dbReference>
<evidence type="ECO:0000256" key="19">
    <source>
        <dbReference type="SAM" id="Phobius"/>
    </source>
</evidence>
<evidence type="ECO:0000259" key="20">
    <source>
        <dbReference type="PROSITE" id="PS50109"/>
    </source>
</evidence>
<dbReference type="Proteomes" id="UP001476807">
    <property type="component" value="Unassembled WGS sequence"/>
</dbReference>
<evidence type="ECO:0000256" key="13">
    <source>
        <dbReference type="ARBA" id="ARBA00022840"/>
    </source>
</evidence>
<dbReference type="PANTHER" id="PTHR24421">
    <property type="entry name" value="NITRATE/NITRITE SENSOR PROTEIN NARX-RELATED"/>
    <property type="match status" value="1"/>
</dbReference>
<evidence type="ECO:0000256" key="17">
    <source>
        <dbReference type="ARBA" id="ARBA00024827"/>
    </source>
</evidence>
<evidence type="ECO:0000256" key="14">
    <source>
        <dbReference type="ARBA" id="ARBA00023004"/>
    </source>
</evidence>
<dbReference type="Pfam" id="PF07730">
    <property type="entry name" value="HisKA_3"/>
    <property type="match status" value="1"/>
</dbReference>
<evidence type="ECO:0000256" key="15">
    <source>
        <dbReference type="ARBA" id="ARBA00023012"/>
    </source>
</evidence>
<dbReference type="EC" id="2.7.13.3" evidence="4"/>
<keyword evidence="9" id="KW-0808">Transferase</keyword>
<dbReference type="PROSITE" id="PS50109">
    <property type="entry name" value="HIS_KIN"/>
    <property type="match status" value="1"/>
</dbReference>
<evidence type="ECO:0000256" key="10">
    <source>
        <dbReference type="ARBA" id="ARBA00022723"/>
    </source>
</evidence>
<dbReference type="PRINTS" id="PR00344">
    <property type="entry name" value="BCTRLSENSOR"/>
</dbReference>
<evidence type="ECO:0000256" key="12">
    <source>
        <dbReference type="ARBA" id="ARBA00022777"/>
    </source>
</evidence>
<evidence type="ECO:0000313" key="22">
    <source>
        <dbReference type="Proteomes" id="UP001476807"/>
    </source>
</evidence>
<evidence type="ECO:0000256" key="8">
    <source>
        <dbReference type="ARBA" id="ARBA00022553"/>
    </source>
</evidence>
<evidence type="ECO:0000256" key="16">
    <source>
        <dbReference type="ARBA" id="ARBA00023014"/>
    </source>
</evidence>
<evidence type="ECO:0000256" key="5">
    <source>
        <dbReference type="ARBA" id="ARBA00017322"/>
    </source>
</evidence>
<comment type="subcellular location">
    <subcellularLocation>
        <location evidence="3">Cytoplasm</location>
    </subcellularLocation>
</comment>
<keyword evidence="19" id="KW-0812">Transmembrane</keyword>
<protein>
    <recommendedName>
        <fullName evidence="5">Oxygen sensor histidine kinase NreB</fullName>
        <ecNumber evidence="4">2.7.13.3</ecNumber>
    </recommendedName>
    <alternativeName>
        <fullName evidence="18">Nitrogen regulation protein B</fullName>
    </alternativeName>
</protein>
<reference evidence="21 22" key="1">
    <citation type="submission" date="2024-06" db="EMBL/GenBank/DDBJ databases">
        <title>Pontibacter populi HYL7-15.</title>
        <authorList>
            <person name="Kim M.K."/>
        </authorList>
    </citation>
    <scope>NUCLEOTIDE SEQUENCE [LARGE SCALE GENOMIC DNA]</scope>
    <source>
        <strain evidence="21 22">HYL7-15</strain>
    </source>
</reference>
<evidence type="ECO:0000256" key="11">
    <source>
        <dbReference type="ARBA" id="ARBA00022741"/>
    </source>
</evidence>
<feature type="transmembrane region" description="Helical" evidence="19">
    <location>
        <begin position="6"/>
        <end position="27"/>
    </location>
</feature>
<dbReference type="GO" id="GO:0016301">
    <property type="term" value="F:kinase activity"/>
    <property type="evidence" value="ECO:0007669"/>
    <property type="project" value="UniProtKB-KW"/>
</dbReference>
<keyword evidence="14" id="KW-0408">Iron</keyword>
<feature type="domain" description="Histidine kinase" evidence="20">
    <location>
        <begin position="69"/>
        <end position="259"/>
    </location>
</feature>
<keyword evidence="19" id="KW-1133">Transmembrane helix</keyword>
<keyword evidence="19" id="KW-0472">Membrane</keyword>